<dbReference type="AlphaFoldDB" id="A0A4C2A8N8"/>
<organism evidence="2 3">
    <name type="scientific">Eumeta variegata</name>
    <name type="common">Bagworm moth</name>
    <name type="synonym">Eumeta japonica</name>
    <dbReference type="NCBI Taxonomy" id="151549"/>
    <lineage>
        <taxon>Eukaryota</taxon>
        <taxon>Metazoa</taxon>
        <taxon>Ecdysozoa</taxon>
        <taxon>Arthropoda</taxon>
        <taxon>Hexapoda</taxon>
        <taxon>Insecta</taxon>
        <taxon>Pterygota</taxon>
        <taxon>Neoptera</taxon>
        <taxon>Endopterygota</taxon>
        <taxon>Lepidoptera</taxon>
        <taxon>Glossata</taxon>
        <taxon>Ditrysia</taxon>
        <taxon>Tineoidea</taxon>
        <taxon>Psychidae</taxon>
        <taxon>Oiketicinae</taxon>
        <taxon>Eumeta</taxon>
    </lineage>
</organism>
<protein>
    <recommendedName>
        <fullName evidence="4">Nucleic-acid-binding protein from transposon X-element</fullName>
    </recommendedName>
</protein>
<dbReference type="OrthoDB" id="8033718at2759"/>
<comment type="caution">
    <text evidence="2">The sequence shown here is derived from an EMBL/GenBank/DDBJ whole genome shotgun (WGS) entry which is preliminary data.</text>
</comment>
<proteinExistence type="predicted"/>
<accession>A0A4C2A8N8</accession>
<dbReference type="Proteomes" id="UP000299102">
    <property type="component" value="Unassembled WGS sequence"/>
</dbReference>
<gene>
    <name evidence="2" type="ORF">EVAR_69877_1</name>
</gene>
<evidence type="ECO:0000256" key="1">
    <source>
        <dbReference type="SAM" id="MobiDB-lite"/>
    </source>
</evidence>
<name>A0A4C2A8N8_EUMVA</name>
<evidence type="ECO:0000313" key="3">
    <source>
        <dbReference type="Proteomes" id="UP000299102"/>
    </source>
</evidence>
<feature type="region of interest" description="Disordered" evidence="1">
    <location>
        <begin position="120"/>
        <end position="142"/>
    </location>
</feature>
<sequence length="142" mass="16568">MFRDELEPNDTKLKMRFILFMMSNTCYRKITVEEPHKCTGPVQCHNCQEYGHTISYCKLPTVCAVCGELHGTPGDLELSIENFTKKMNPPVEHASTTYQQPSFNRIFSADIQRLVSEKRRARRWQQHRSPSIKPDLENVQHD</sequence>
<evidence type="ECO:0008006" key="4">
    <source>
        <dbReference type="Google" id="ProtNLM"/>
    </source>
</evidence>
<reference evidence="2 3" key="1">
    <citation type="journal article" date="2019" name="Commun. Biol.">
        <title>The bagworm genome reveals a unique fibroin gene that provides high tensile strength.</title>
        <authorList>
            <person name="Kono N."/>
            <person name="Nakamura H."/>
            <person name="Ohtoshi R."/>
            <person name="Tomita M."/>
            <person name="Numata K."/>
            <person name="Arakawa K."/>
        </authorList>
    </citation>
    <scope>NUCLEOTIDE SEQUENCE [LARGE SCALE GENOMIC DNA]</scope>
</reference>
<dbReference type="EMBL" id="BGZK01002794">
    <property type="protein sequence ID" value="GBP96520.1"/>
    <property type="molecule type" value="Genomic_DNA"/>
</dbReference>
<keyword evidence="3" id="KW-1185">Reference proteome</keyword>
<evidence type="ECO:0000313" key="2">
    <source>
        <dbReference type="EMBL" id="GBP96520.1"/>
    </source>
</evidence>